<feature type="non-terminal residue" evidence="1">
    <location>
        <position position="1"/>
    </location>
</feature>
<accession>E9JDK4</accession>
<dbReference type="EMBL" id="GL771873">
    <property type="protein sequence ID" value="EFZ09100.1"/>
    <property type="molecule type" value="Genomic_DNA"/>
</dbReference>
<dbReference type="HOGENOM" id="CLU_2678182_0_0_1"/>
<dbReference type="AlphaFoldDB" id="E9JDK4"/>
<gene>
    <name evidence="1" type="ORF">SINV_06349</name>
</gene>
<feature type="non-terminal residue" evidence="1">
    <location>
        <position position="75"/>
    </location>
</feature>
<proteinExistence type="predicted"/>
<evidence type="ECO:0000313" key="1">
    <source>
        <dbReference type="EMBL" id="EFZ09100.1"/>
    </source>
</evidence>
<name>E9JDK4_SOLIN</name>
<organism>
    <name type="scientific">Solenopsis invicta</name>
    <name type="common">Red imported fire ant</name>
    <name type="synonym">Solenopsis wagneri</name>
    <dbReference type="NCBI Taxonomy" id="13686"/>
    <lineage>
        <taxon>Eukaryota</taxon>
        <taxon>Metazoa</taxon>
        <taxon>Ecdysozoa</taxon>
        <taxon>Arthropoda</taxon>
        <taxon>Hexapoda</taxon>
        <taxon>Insecta</taxon>
        <taxon>Pterygota</taxon>
        <taxon>Neoptera</taxon>
        <taxon>Endopterygota</taxon>
        <taxon>Hymenoptera</taxon>
        <taxon>Apocrita</taxon>
        <taxon>Aculeata</taxon>
        <taxon>Formicoidea</taxon>
        <taxon>Formicidae</taxon>
        <taxon>Myrmicinae</taxon>
        <taxon>Solenopsis</taxon>
    </lineage>
</organism>
<reference evidence="1" key="1">
    <citation type="journal article" date="2011" name="Proc. Natl. Acad. Sci. U.S.A.">
        <title>The genome of the fire ant Solenopsis invicta.</title>
        <authorList>
            <person name="Wurm Y."/>
            <person name="Wang J."/>
            <person name="Riba-Grognuz O."/>
            <person name="Corona M."/>
            <person name="Nygaard S."/>
            <person name="Hunt B.G."/>
            <person name="Ingram K.K."/>
            <person name="Falquet L."/>
            <person name="Nipitwattanaphon M."/>
            <person name="Gotzek D."/>
            <person name="Dijkstra M.B."/>
            <person name="Oettler J."/>
            <person name="Comtesse F."/>
            <person name="Shih C.J."/>
            <person name="Wu W.J."/>
            <person name="Yang C.C."/>
            <person name="Thomas J."/>
            <person name="Beaudoing E."/>
            <person name="Pradervand S."/>
            <person name="Flegel V."/>
            <person name="Cook E.D."/>
            <person name="Fabbretti R."/>
            <person name="Stockinger H."/>
            <person name="Long L."/>
            <person name="Farmerie W.G."/>
            <person name="Oakey J."/>
            <person name="Boomsma J.J."/>
            <person name="Pamilo P."/>
            <person name="Yi S.V."/>
            <person name="Heinze J."/>
            <person name="Goodisman M.A."/>
            <person name="Farinelli L."/>
            <person name="Harshman K."/>
            <person name="Hulo N."/>
            <person name="Cerutti L."/>
            <person name="Xenarios I."/>
            <person name="Shoemaker D."/>
            <person name="Keller L."/>
        </authorList>
    </citation>
    <scope>NUCLEOTIDE SEQUENCE [LARGE SCALE GENOMIC DNA]</scope>
</reference>
<protein>
    <submittedName>
        <fullName evidence="1">Uncharacterized protein</fullName>
    </submittedName>
</protein>
<sequence length="75" mass="8902">KKKKKQEKRHLFCLTLVFPKKKKKKESSLTYYNRISKLTTILTYVLPRVNPLIINLHAICINYLVFKRASPPNDE</sequence>